<dbReference type="EMBL" id="JBHLUD010000002">
    <property type="protein sequence ID" value="MFC0541581.1"/>
    <property type="molecule type" value="Genomic_DNA"/>
</dbReference>
<comment type="similarity">
    <text evidence="1">Belongs to the methyltransferase superfamily.</text>
</comment>
<organism evidence="5 6">
    <name type="scientific">Kutzneria chonburiensis</name>
    <dbReference type="NCBI Taxonomy" id="1483604"/>
    <lineage>
        <taxon>Bacteria</taxon>
        <taxon>Bacillati</taxon>
        <taxon>Actinomycetota</taxon>
        <taxon>Actinomycetes</taxon>
        <taxon>Pseudonocardiales</taxon>
        <taxon>Pseudonocardiaceae</taxon>
        <taxon>Kutzneria</taxon>
    </lineage>
</organism>
<feature type="domain" description="Methyltransferase type 11" evidence="4">
    <location>
        <begin position="42"/>
        <end position="134"/>
    </location>
</feature>
<proteinExistence type="inferred from homology"/>
<evidence type="ECO:0000256" key="2">
    <source>
        <dbReference type="ARBA" id="ARBA00022603"/>
    </source>
</evidence>
<accession>A0ABV6MMR7</accession>
<dbReference type="RefSeq" id="WP_379793867.1">
    <property type="nucleotide sequence ID" value="NZ_JBHLUD010000002.1"/>
</dbReference>
<keyword evidence="6" id="KW-1185">Reference proteome</keyword>
<sequence>MTSEHDVWAVGDAYEAYIGRWSRPVAAEFVRWLAAPAGGRWVDVGCGTGALTATVLAAADPAHLLGVDPSAGFLAGARSRVTDPRVSFQVGDARALPLPDRSVDVVVSGLALNFVPDPVLAATEIARILTPGGVAGAYVWDYADGMGMLRHFWDAAAALDPAAVELDEGNRFPLCRNDALGRLWSDAGLGDVRVQAVEVPTVFADFDDYWGPFLGGQGPAPGYAMSLSDKQRGALRDLLHDRLPIAADGTIPLTARAWAVRGTAVA</sequence>
<dbReference type="PANTHER" id="PTHR44942:SF4">
    <property type="entry name" value="METHYLTRANSFERASE TYPE 11 DOMAIN-CONTAINING PROTEIN"/>
    <property type="match status" value="1"/>
</dbReference>
<protein>
    <submittedName>
        <fullName evidence="5">Class I SAM-dependent methyltransferase</fullName>
        <ecNumber evidence="5">2.1.1.-</ecNumber>
    </submittedName>
</protein>
<dbReference type="Proteomes" id="UP001589810">
    <property type="component" value="Unassembled WGS sequence"/>
</dbReference>
<dbReference type="PANTHER" id="PTHR44942">
    <property type="entry name" value="METHYLTRANSF_11 DOMAIN-CONTAINING PROTEIN"/>
    <property type="match status" value="1"/>
</dbReference>
<dbReference type="InterPro" id="IPR051052">
    <property type="entry name" value="Diverse_substrate_MTase"/>
</dbReference>
<evidence type="ECO:0000313" key="6">
    <source>
        <dbReference type="Proteomes" id="UP001589810"/>
    </source>
</evidence>
<name>A0ABV6MMR7_9PSEU</name>
<dbReference type="Pfam" id="PF08241">
    <property type="entry name" value="Methyltransf_11"/>
    <property type="match status" value="1"/>
</dbReference>
<dbReference type="SUPFAM" id="SSF53335">
    <property type="entry name" value="S-adenosyl-L-methionine-dependent methyltransferases"/>
    <property type="match status" value="1"/>
</dbReference>
<evidence type="ECO:0000256" key="3">
    <source>
        <dbReference type="ARBA" id="ARBA00022679"/>
    </source>
</evidence>
<evidence type="ECO:0000256" key="1">
    <source>
        <dbReference type="ARBA" id="ARBA00008361"/>
    </source>
</evidence>
<dbReference type="Gene3D" id="3.40.50.150">
    <property type="entry name" value="Vaccinia Virus protein VP39"/>
    <property type="match status" value="1"/>
</dbReference>
<gene>
    <name evidence="5" type="ORF">ACFFH7_08820</name>
</gene>
<dbReference type="CDD" id="cd02440">
    <property type="entry name" value="AdoMet_MTases"/>
    <property type="match status" value="1"/>
</dbReference>
<dbReference type="InterPro" id="IPR013216">
    <property type="entry name" value="Methyltransf_11"/>
</dbReference>
<dbReference type="GO" id="GO:0008168">
    <property type="term" value="F:methyltransferase activity"/>
    <property type="evidence" value="ECO:0007669"/>
    <property type="project" value="UniProtKB-KW"/>
</dbReference>
<evidence type="ECO:0000313" key="5">
    <source>
        <dbReference type="EMBL" id="MFC0541581.1"/>
    </source>
</evidence>
<comment type="caution">
    <text evidence="5">The sequence shown here is derived from an EMBL/GenBank/DDBJ whole genome shotgun (WGS) entry which is preliminary data.</text>
</comment>
<evidence type="ECO:0000259" key="4">
    <source>
        <dbReference type="Pfam" id="PF08241"/>
    </source>
</evidence>
<dbReference type="InterPro" id="IPR029063">
    <property type="entry name" value="SAM-dependent_MTases_sf"/>
</dbReference>
<keyword evidence="2 5" id="KW-0489">Methyltransferase</keyword>
<reference evidence="5 6" key="1">
    <citation type="submission" date="2024-09" db="EMBL/GenBank/DDBJ databases">
        <authorList>
            <person name="Sun Q."/>
            <person name="Mori K."/>
        </authorList>
    </citation>
    <scope>NUCLEOTIDE SEQUENCE [LARGE SCALE GENOMIC DNA]</scope>
    <source>
        <strain evidence="5 6">TBRC 1432</strain>
    </source>
</reference>
<keyword evidence="3 5" id="KW-0808">Transferase</keyword>
<dbReference type="EC" id="2.1.1.-" evidence="5"/>
<dbReference type="GO" id="GO:0032259">
    <property type="term" value="P:methylation"/>
    <property type="evidence" value="ECO:0007669"/>
    <property type="project" value="UniProtKB-KW"/>
</dbReference>